<accession>A0A183JLX4</accession>
<dbReference type="AlphaFoldDB" id="A0A183JLX4"/>
<evidence type="ECO:0000313" key="2">
    <source>
        <dbReference type="Proteomes" id="UP000279833"/>
    </source>
</evidence>
<name>A0A183JLX4_9TREM</name>
<proteinExistence type="predicted"/>
<dbReference type="EMBL" id="UZAK01004362">
    <property type="protein sequence ID" value="VDO83895.1"/>
    <property type="molecule type" value="Genomic_DNA"/>
</dbReference>
<organism evidence="3">
    <name type="scientific">Schistosoma curassoni</name>
    <dbReference type="NCBI Taxonomy" id="6186"/>
    <lineage>
        <taxon>Eukaryota</taxon>
        <taxon>Metazoa</taxon>
        <taxon>Spiralia</taxon>
        <taxon>Lophotrochozoa</taxon>
        <taxon>Platyhelminthes</taxon>
        <taxon>Trematoda</taxon>
        <taxon>Digenea</taxon>
        <taxon>Strigeidida</taxon>
        <taxon>Schistosomatoidea</taxon>
        <taxon>Schistosomatidae</taxon>
        <taxon>Schistosoma</taxon>
    </lineage>
</organism>
<sequence>MKDQFSTKKPGPNLAELLVIAPGLPNGTGSRDFITKSKTVQKLYYQSHEQKLVRGIPSVTLLAYQSHTRL</sequence>
<evidence type="ECO:0000313" key="1">
    <source>
        <dbReference type="EMBL" id="VDO83895.1"/>
    </source>
</evidence>
<dbReference type="WBParaSite" id="SCUD_0000370501-mRNA-1">
    <property type="protein sequence ID" value="SCUD_0000370501-mRNA-1"/>
    <property type="gene ID" value="SCUD_0000370501"/>
</dbReference>
<reference evidence="3" key="1">
    <citation type="submission" date="2016-06" db="UniProtKB">
        <authorList>
            <consortium name="WormBaseParasite"/>
        </authorList>
    </citation>
    <scope>IDENTIFICATION</scope>
</reference>
<keyword evidence="2" id="KW-1185">Reference proteome</keyword>
<gene>
    <name evidence="1" type="ORF">SCUD_LOCUS3705</name>
</gene>
<protein>
    <submittedName>
        <fullName evidence="1 3">Uncharacterized protein</fullName>
    </submittedName>
</protein>
<dbReference type="Proteomes" id="UP000279833">
    <property type="component" value="Unassembled WGS sequence"/>
</dbReference>
<reference evidence="1 2" key="2">
    <citation type="submission" date="2018-11" db="EMBL/GenBank/DDBJ databases">
        <authorList>
            <consortium name="Pathogen Informatics"/>
        </authorList>
    </citation>
    <scope>NUCLEOTIDE SEQUENCE [LARGE SCALE GENOMIC DNA]</scope>
    <source>
        <strain evidence="1">Dakar</strain>
        <strain evidence="2">Dakar, Senegal</strain>
    </source>
</reference>
<evidence type="ECO:0000313" key="3">
    <source>
        <dbReference type="WBParaSite" id="SCUD_0000370501-mRNA-1"/>
    </source>
</evidence>